<reference evidence="6" key="2">
    <citation type="submission" date="2015-04" db="EMBL/GenBank/DDBJ databases">
        <title>Complete genome sequence of Salinicoccus halodurans strain H3B36, isolated from the Qaidam basin of China.</title>
        <authorList>
            <person name="Ma Y."/>
            <person name="Jiang K."/>
            <person name="Xue Y."/>
        </authorList>
    </citation>
    <scope>NUCLEOTIDE SEQUENCE [LARGE SCALE GENOMIC DNA]</scope>
    <source>
        <strain evidence="6">H3B36</strain>
    </source>
</reference>
<dbReference type="SUPFAM" id="SSF54665">
    <property type="entry name" value="CO dehydrogenase molybdoprotein N-domain-like"/>
    <property type="match status" value="1"/>
</dbReference>
<dbReference type="Gene3D" id="3.30.365.10">
    <property type="entry name" value="Aldehyde oxidase/xanthine dehydrogenase, molybdopterin binding domain"/>
    <property type="match status" value="4"/>
</dbReference>
<evidence type="ECO:0000313" key="5">
    <source>
        <dbReference type="EMBL" id="SFK52294.1"/>
    </source>
</evidence>
<name>A0A0F7HKD3_9STAP</name>
<dbReference type="SMART" id="SM01008">
    <property type="entry name" value="Ald_Xan_dh_C"/>
    <property type="match status" value="1"/>
</dbReference>
<dbReference type="AlphaFoldDB" id="A0A0F7HKD3"/>
<keyword evidence="2" id="KW-0560">Oxidoreductase</keyword>
<dbReference type="RefSeq" id="WP_046789732.1">
    <property type="nucleotide sequence ID" value="NZ_CP011366.1"/>
</dbReference>
<dbReference type="EMBL" id="CP011366">
    <property type="protein sequence ID" value="AKG73542.1"/>
    <property type="molecule type" value="Genomic_DNA"/>
</dbReference>
<proteinExistence type="predicted"/>
<accession>A0A0F7HKD3</accession>
<dbReference type="GO" id="GO:0005506">
    <property type="term" value="F:iron ion binding"/>
    <property type="evidence" value="ECO:0007669"/>
    <property type="project" value="InterPro"/>
</dbReference>
<dbReference type="InterPro" id="IPR046867">
    <property type="entry name" value="AldOxase/xan_DH_MoCoBD2"/>
</dbReference>
<evidence type="ECO:0000313" key="6">
    <source>
        <dbReference type="Proteomes" id="UP000034029"/>
    </source>
</evidence>
<dbReference type="InterPro" id="IPR016208">
    <property type="entry name" value="Ald_Oxase/xanthine_DH-like"/>
</dbReference>
<evidence type="ECO:0000259" key="3">
    <source>
        <dbReference type="SMART" id="SM01008"/>
    </source>
</evidence>
<dbReference type="GO" id="GO:0016491">
    <property type="term" value="F:oxidoreductase activity"/>
    <property type="evidence" value="ECO:0007669"/>
    <property type="project" value="UniProtKB-KW"/>
</dbReference>
<sequence length="807" mass="87803">MGSKIGESKKRVEDARLMAGEGTYIDDLQPFGNIHHAAILRSPYSHAKIKNIHIDEALKIKGVIGIVSGKEVAELSRPFPVGVSEPVEYYSLAIDKVRFVGEGVAVVVAKNRYIAEDALDKIKVEYETLDTVVDVEKAMEHDAPILHENLKTNVVNHRFFDYGETDQAFEEADIVISKKFKFPKYSATPVENYGIIADFKASEEQYTVWSNFHGPFTLHSVMTAALKVSGHQLRLQIPKDIGGSYGIKSGSYPYIVLMSIVSRVVGVPVKWIEDRQENLLASSSGTDRVTWIDAAVKNDGTVTGLRMKMADNVGGYIRAPEPANLYRTHSNSTGAYNIKNLQMETIAVMTNKSPTGLIRGYGGPQLYFPLERMMEIIARKLNMDPADLIKKNLIPADSFPYRTASGGIYDSGNYQGALNKALELIDYEEFRKRQKEALKKGKYLGVGLACIVEPSGSNMGYVTIALTPEERAQGLPKSGSAEGATVSIDPKGSINVRISTVPTGQGHETVASQIVSDVLGADDNSIKVYAEMDTATSPWSVASGSYSSRFGPIGSSAVYEAAKKVRNKLLKIAEHQLNVPIKNLSIDDGKVFDKNEPDKSISMKRLIGTAHWNTEALPAGMEAGIHETAFYNIESAKAPNADDTVNGSATHGFVVDAVTVEVDETTGEVNILDYITVHDAGKLLNPKIADGQILGGLAHGFGGAMFEELVYDEKGQLLSGSFMDYLCPTSTEMPKITINHQETPSPLTPLGAKGLGEGNTMSAPAVISNAVNDALRPLDVVINKLPLAPNMIWKQISEKKQKMKEEV</sequence>
<evidence type="ECO:0000313" key="4">
    <source>
        <dbReference type="EMBL" id="AKG73542.1"/>
    </source>
</evidence>
<reference evidence="5 7" key="3">
    <citation type="submission" date="2016-10" db="EMBL/GenBank/DDBJ databases">
        <authorList>
            <person name="Varghese N."/>
            <person name="Submissions S."/>
        </authorList>
    </citation>
    <scope>NUCLEOTIDE SEQUENCE [LARGE SCALE GENOMIC DNA]</scope>
    <source>
        <strain evidence="5 7">CGMCC 1.6501</strain>
    </source>
</reference>
<evidence type="ECO:0000256" key="1">
    <source>
        <dbReference type="ARBA" id="ARBA00022505"/>
    </source>
</evidence>
<dbReference type="Gene3D" id="3.90.1170.50">
    <property type="entry name" value="Aldehyde oxidase/xanthine dehydrogenase, a/b hammerhead"/>
    <property type="match status" value="1"/>
</dbReference>
<evidence type="ECO:0000313" key="7">
    <source>
        <dbReference type="Proteomes" id="UP000183090"/>
    </source>
</evidence>
<keyword evidence="1" id="KW-0500">Molybdenum</keyword>
<dbReference type="InterPro" id="IPR037165">
    <property type="entry name" value="AldOxase/xan_DH_Mopterin-bd_sf"/>
</dbReference>
<dbReference type="PANTHER" id="PTHR11908:SF132">
    <property type="entry name" value="ALDEHYDE OXIDASE 1-RELATED"/>
    <property type="match status" value="1"/>
</dbReference>
<dbReference type="SUPFAM" id="SSF56003">
    <property type="entry name" value="Molybdenum cofactor-binding domain"/>
    <property type="match status" value="1"/>
</dbReference>
<dbReference type="KEGG" id="shv:AAT16_04525"/>
<keyword evidence="6" id="KW-1185">Reference proteome</keyword>
<dbReference type="Pfam" id="PF02738">
    <property type="entry name" value="MoCoBD_1"/>
    <property type="match status" value="1"/>
</dbReference>
<gene>
    <name evidence="4" type="ORF">AAT16_04525</name>
    <name evidence="5" type="ORF">SAMN05216235_0141</name>
</gene>
<organism evidence="5 7">
    <name type="scientific">Salinicoccus halodurans</name>
    <dbReference type="NCBI Taxonomy" id="407035"/>
    <lineage>
        <taxon>Bacteria</taxon>
        <taxon>Bacillati</taxon>
        <taxon>Bacillota</taxon>
        <taxon>Bacilli</taxon>
        <taxon>Bacillales</taxon>
        <taxon>Staphylococcaceae</taxon>
        <taxon>Salinicoccus</taxon>
    </lineage>
</organism>
<protein>
    <submittedName>
        <fullName evidence="5">2-furoyl-CoA dehydrogenase large subunit</fullName>
    </submittedName>
    <submittedName>
        <fullName evidence="4">Carbon monoxide dehydrogenase</fullName>
    </submittedName>
</protein>
<dbReference type="Proteomes" id="UP000034029">
    <property type="component" value="Chromosome"/>
</dbReference>
<evidence type="ECO:0000256" key="2">
    <source>
        <dbReference type="ARBA" id="ARBA00023002"/>
    </source>
</evidence>
<dbReference type="PANTHER" id="PTHR11908">
    <property type="entry name" value="XANTHINE DEHYDROGENASE"/>
    <property type="match status" value="1"/>
</dbReference>
<dbReference type="Pfam" id="PF01315">
    <property type="entry name" value="Ald_Xan_dh_C"/>
    <property type="match status" value="1"/>
</dbReference>
<feature type="domain" description="Aldehyde oxidase/xanthine dehydrogenase a/b hammerhead" evidence="3">
    <location>
        <begin position="19"/>
        <end position="130"/>
    </location>
</feature>
<dbReference type="InterPro" id="IPR036856">
    <property type="entry name" value="Ald_Oxase/Xan_DH_a/b_sf"/>
</dbReference>
<dbReference type="InterPro" id="IPR008274">
    <property type="entry name" value="AldOxase/xan_DH_MoCoBD1"/>
</dbReference>
<reference evidence="4 6" key="1">
    <citation type="journal article" date="2015" name="Int. J. Syst. Evol. Microbiol.">
        <title>Complete genome sequence of Salinicoccus halodurans H3B36, isolated from the Qaidam Basin in China.</title>
        <authorList>
            <person name="Jiang K."/>
            <person name="Xue Y."/>
            <person name="Ma Y."/>
        </authorList>
    </citation>
    <scope>NUCLEOTIDE SEQUENCE [LARGE SCALE GENOMIC DNA]</scope>
    <source>
        <strain evidence="4 6">H3B36</strain>
    </source>
</reference>
<dbReference type="EMBL" id="FOTB01000001">
    <property type="protein sequence ID" value="SFK52294.1"/>
    <property type="molecule type" value="Genomic_DNA"/>
</dbReference>
<dbReference type="OrthoDB" id="9759099at2"/>
<dbReference type="Proteomes" id="UP000183090">
    <property type="component" value="Unassembled WGS sequence"/>
</dbReference>
<dbReference type="InterPro" id="IPR000674">
    <property type="entry name" value="Ald_Oxase/Xan_DH_a/b"/>
</dbReference>
<dbReference type="Pfam" id="PF20256">
    <property type="entry name" value="MoCoBD_2"/>
    <property type="match status" value="1"/>
</dbReference>